<evidence type="ECO:0000313" key="1">
    <source>
        <dbReference type="Proteomes" id="UP000036681"/>
    </source>
</evidence>
<dbReference type="Proteomes" id="UP000036681">
    <property type="component" value="Unplaced"/>
</dbReference>
<dbReference type="AlphaFoldDB" id="A0A0M3HSG9"/>
<dbReference type="WBParaSite" id="ALUE_0000541601-mRNA-1">
    <property type="protein sequence ID" value="ALUE_0000541601-mRNA-1"/>
    <property type="gene ID" value="ALUE_0000541601"/>
</dbReference>
<sequence>MGYLLKQWWQPRLQEMNEKCTRLGWQLFGVTVRKRRLQNRTSRASICVLEAAVVAICRSACVPVCIDVPTAPLHTALPH</sequence>
<keyword evidence="1" id="KW-1185">Reference proteome</keyword>
<accession>A0A0M3HSG9</accession>
<proteinExistence type="predicted"/>
<protein>
    <submittedName>
        <fullName evidence="2">Uncharacterized protein</fullName>
    </submittedName>
</protein>
<reference evidence="2" key="1">
    <citation type="submission" date="2017-02" db="UniProtKB">
        <authorList>
            <consortium name="WormBaseParasite"/>
        </authorList>
    </citation>
    <scope>IDENTIFICATION</scope>
</reference>
<evidence type="ECO:0000313" key="2">
    <source>
        <dbReference type="WBParaSite" id="ALUE_0000541601-mRNA-1"/>
    </source>
</evidence>
<name>A0A0M3HSG9_ASCLU</name>
<organism evidence="1 2">
    <name type="scientific">Ascaris lumbricoides</name>
    <name type="common">Giant roundworm</name>
    <dbReference type="NCBI Taxonomy" id="6252"/>
    <lineage>
        <taxon>Eukaryota</taxon>
        <taxon>Metazoa</taxon>
        <taxon>Ecdysozoa</taxon>
        <taxon>Nematoda</taxon>
        <taxon>Chromadorea</taxon>
        <taxon>Rhabditida</taxon>
        <taxon>Spirurina</taxon>
        <taxon>Ascaridomorpha</taxon>
        <taxon>Ascaridoidea</taxon>
        <taxon>Ascarididae</taxon>
        <taxon>Ascaris</taxon>
    </lineage>
</organism>